<dbReference type="GO" id="GO:0008270">
    <property type="term" value="F:zinc ion binding"/>
    <property type="evidence" value="ECO:0007669"/>
    <property type="project" value="InterPro"/>
</dbReference>
<dbReference type="Pfam" id="PF00172">
    <property type="entry name" value="Zn_clus"/>
    <property type="match status" value="1"/>
</dbReference>
<keyword evidence="1" id="KW-0479">Metal-binding</keyword>
<accession>A0A428SE62</accession>
<dbReference type="GO" id="GO:0006351">
    <property type="term" value="P:DNA-templated transcription"/>
    <property type="evidence" value="ECO:0007669"/>
    <property type="project" value="InterPro"/>
</dbReference>
<dbReference type="SUPFAM" id="SSF57701">
    <property type="entry name" value="Zn2/Cys6 DNA-binding domain"/>
    <property type="match status" value="1"/>
</dbReference>
<dbReference type="EMBL" id="NKCL01000026">
    <property type="protein sequence ID" value="RSL88047.1"/>
    <property type="molecule type" value="Genomic_DNA"/>
</dbReference>
<dbReference type="InterPro" id="IPR007219">
    <property type="entry name" value="XnlR_reg_dom"/>
</dbReference>
<organism evidence="5 6">
    <name type="scientific">Fusarium floridanum</name>
    <dbReference type="NCBI Taxonomy" id="1325733"/>
    <lineage>
        <taxon>Eukaryota</taxon>
        <taxon>Fungi</taxon>
        <taxon>Dikarya</taxon>
        <taxon>Ascomycota</taxon>
        <taxon>Pezizomycotina</taxon>
        <taxon>Sordariomycetes</taxon>
        <taxon>Hypocreomycetidae</taxon>
        <taxon>Hypocreales</taxon>
        <taxon>Nectriaceae</taxon>
        <taxon>Fusarium</taxon>
        <taxon>Fusarium solani species complex</taxon>
    </lineage>
</organism>
<comment type="caution">
    <text evidence="5">The sequence shown here is derived from an EMBL/GenBank/DDBJ whole genome shotgun (WGS) entry which is preliminary data.</text>
</comment>
<dbReference type="SMART" id="SM00066">
    <property type="entry name" value="GAL4"/>
    <property type="match status" value="1"/>
</dbReference>
<evidence type="ECO:0000256" key="2">
    <source>
        <dbReference type="ARBA" id="ARBA00023242"/>
    </source>
</evidence>
<evidence type="ECO:0000256" key="1">
    <source>
        <dbReference type="ARBA" id="ARBA00022723"/>
    </source>
</evidence>
<dbReference type="InterPro" id="IPR001138">
    <property type="entry name" value="Zn2Cys6_DnaBD"/>
</dbReference>
<dbReference type="PANTHER" id="PTHR31668">
    <property type="entry name" value="GLUCOSE TRANSPORT TRANSCRIPTION REGULATOR RGT1-RELATED-RELATED"/>
    <property type="match status" value="1"/>
</dbReference>
<reference evidence="5 6" key="1">
    <citation type="submission" date="2017-06" db="EMBL/GenBank/DDBJ databases">
        <title>Comparative genomic analysis of Ambrosia Fusariam Clade fungi.</title>
        <authorList>
            <person name="Stajich J.E."/>
            <person name="Carrillo J."/>
            <person name="Kijimoto T."/>
            <person name="Eskalen A."/>
            <person name="O'Donnell K."/>
            <person name="Kasson M."/>
        </authorList>
    </citation>
    <scope>NUCLEOTIDE SEQUENCE [LARGE SCALE GENOMIC DNA]</scope>
    <source>
        <strain evidence="5 6">NRRL62606</strain>
    </source>
</reference>
<sequence>MSKRACDACKQRKVKCDQTPPACTPCRNADLVCTYVVPRRKRGPKPKTRPRDMEITLNDDPSGASWVSQFSPASLQSSPSHTREEVPQLSAVVEPTDGMATSLALACHRKLLAGLALATGEFASDPEKLTRRCVDLFISYIFPLVPVVCESTLRSLSLVLPPFAEHLEAPLGDLRSEMIDSIRSYSLLTAVCSTVLRSMPLEVCPQGDDLAALFLNASETTLRLFSSQDIANPTSSSISIRIIHASCHHVLGEANLSWSIMDEAKRLAVQMRLYDECSYEILDSIEAQLRRNAFWSLYSSDRSACLLNSRPLQLDEFRLQTPFTTLFKTSQATPLLGLQESSHLHPFEECILQGFLKNHDVWDLGHSILFNLQLFATANIRAGEGASISKNQQQSPSESYLRFLSSLDSIPDLIASPNTLCASSDGQLLEYQRRALWVQKANLILTYHYLRMMILDRFIAANLHCLLGLNDDPTSLKCRKVEIAHDVLELVTSVPFESLQANGESCVEKLRLVCATLLEVLQNCESVHILERAKSHFAALLDVLSKLNSRSASLQWVRRLYVSQIGKILVFHNLHNDNFTAMGS</sequence>
<protein>
    <recommendedName>
        <fullName evidence="4">Zn(2)-C6 fungal-type domain-containing protein</fullName>
    </recommendedName>
</protein>
<dbReference type="PROSITE" id="PS00463">
    <property type="entry name" value="ZN2_CY6_FUNGAL_1"/>
    <property type="match status" value="1"/>
</dbReference>
<keyword evidence="2" id="KW-0539">Nucleus</keyword>
<evidence type="ECO:0000259" key="4">
    <source>
        <dbReference type="PROSITE" id="PS50048"/>
    </source>
</evidence>
<feature type="domain" description="Zn(2)-C6 fungal-type" evidence="4">
    <location>
        <begin position="5"/>
        <end position="35"/>
    </location>
</feature>
<evidence type="ECO:0000256" key="3">
    <source>
        <dbReference type="SAM" id="MobiDB-lite"/>
    </source>
</evidence>
<proteinExistence type="predicted"/>
<gene>
    <name evidence="5" type="ORF">CEP51_001908</name>
</gene>
<dbReference type="Proteomes" id="UP000287972">
    <property type="component" value="Unassembled WGS sequence"/>
</dbReference>
<dbReference type="CDD" id="cd12148">
    <property type="entry name" value="fungal_TF_MHR"/>
    <property type="match status" value="1"/>
</dbReference>
<dbReference type="PROSITE" id="PS50048">
    <property type="entry name" value="ZN2_CY6_FUNGAL_2"/>
    <property type="match status" value="1"/>
</dbReference>
<dbReference type="GO" id="GO:0003677">
    <property type="term" value="F:DNA binding"/>
    <property type="evidence" value="ECO:0007669"/>
    <property type="project" value="InterPro"/>
</dbReference>
<dbReference type="InterPro" id="IPR036864">
    <property type="entry name" value="Zn2-C6_fun-type_DNA-bd_sf"/>
</dbReference>
<dbReference type="SMART" id="SM00906">
    <property type="entry name" value="Fungal_trans"/>
    <property type="match status" value="1"/>
</dbReference>
<dbReference type="Gene3D" id="4.10.240.10">
    <property type="entry name" value="Zn(2)-C6 fungal-type DNA-binding domain"/>
    <property type="match status" value="1"/>
</dbReference>
<dbReference type="Pfam" id="PF04082">
    <property type="entry name" value="Fungal_trans"/>
    <property type="match status" value="1"/>
</dbReference>
<evidence type="ECO:0000313" key="5">
    <source>
        <dbReference type="EMBL" id="RSL88047.1"/>
    </source>
</evidence>
<dbReference type="GO" id="GO:0000981">
    <property type="term" value="F:DNA-binding transcription factor activity, RNA polymerase II-specific"/>
    <property type="evidence" value="ECO:0007669"/>
    <property type="project" value="InterPro"/>
</dbReference>
<feature type="region of interest" description="Disordered" evidence="3">
    <location>
        <begin position="40"/>
        <end position="87"/>
    </location>
</feature>
<feature type="compositionally biased region" description="Polar residues" evidence="3">
    <location>
        <begin position="65"/>
        <end position="80"/>
    </location>
</feature>
<keyword evidence="6" id="KW-1185">Reference proteome</keyword>
<dbReference type="CDD" id="cd00067">
    <property type="entry name" value="GAL4"/>
    <property type="match status" value="1"/>
</dbReference>
<dbReference type="AlphaFoldDB" id="A0A428SE62"/>
<dbReference type="InterPro" id="IPR050797">
    <property type="entry name" value="Carb_Metab_Trans_Reg"/>
</dbReference>
<evidence type="ECO:0000313" key="6">
    <source>
        <dbReference type="Proteomes" id="UP000287972"/>
    </source>
</evidence>
<name>A0A428SE62_9HYPO</name>